<organism evidence="2 3">
    <name type="scientific">Polyplosphaeria fusca</name>
    <dbReference type="NCBI Taxonomy" id="682080"/>
    <lineage>
        <taxon>Eukaryota</taxon>
        <taxon>Fungi</taxon>
        <taxon>Dikarya</taxon>
        <taxon>Ascomycota</taxon>
        <taxon>Pezizomycotina</taxon>
        <taxon>Dothideomycetes</taxon>
        <taxon>Pleosporomycetidae</taxon>
        <taxon>Pleosporales</taxon>
        <taxon>Tetraplosphaeriaceae</taxon>
        <taxon>Polyplosphaeria</taxon>
    </lineage>
</organism>
<gene>
    <name evidence="2" type="ORF">EJ04DRAFT_511924</name>
</gene>
<feature type="domain" description="Phosphatidylinositol-specific phospholipase C X" evidence="1">
    <location>
        <begin position="169"/>
        <end position="318"/>
    </location>
</feature>
<dbReference type="SUPFAM" id="SSF51695">
    <property type="entry name" value="PLC-like phosphodiesterases"/>
    <property type="match status" value="1"/>
</dbReference>
<protein>
    <submittedName>
        <fullName evidence="2">PLC-like phosphodiesterase</fullName>
    </submittedName>
</protein>
<dbReference type="AlphaFoldDB" id="A0A9P4QWI5"/>
<comment type="caution">
    <text evidence="2">The sequence shown here is derived from an EMBL/GenBank/DDBJ whole genome shotgun (WGS) entry which is preliminary data.</text>
</comment>
<evidence type="ECO:0000259" key="1">
    <source>
        <dbReference type="SMART" id="SM00148"/>
    </source>
</evidence>
<name>A0A9P4QWI5_9PLEO</name>
<dbReference type="SMART" id="SM00148">
    <property type="entry name" value="PLCXc"/>
    <property type="match status" value="1"/>
</dbReference>
<dbReference type="InterPro" id="IPR017946">
    <property type="entry name" value="PLC-like_Pdiesterase_TIM-brl"/>
</dbReference>
<proteinExistence type="predicted"/>
<dbReference type="OrthoDB" id="1046782at2759"/>
<reference evidence="2" key="1">
    <citation type="journal article" date="2020" name="Stud. Mycol.">
        <title>101 Dothideomycetes genomes: a test case for predicting lifestyles and emergence of pathogens.</title>
        <authorList>
            <person name="Haridas S."/>
            <person name="Albert R."/>
            <person name="Binder M."/>
            <person name="Bloem J."/>
            <person name="Labutti K."/>
            <person name="Salamov A."/>
            <person name="Andreopoulos B."/>
            <person name="Baker S."/>
            <person name="Barry K."/>
            <person name="Bills G."/>
            <person name="Bluhm B."/>
            <person name="Cannon C."/>
            <person name="Castanera R."/>
            <person name="Culley D."/>
            <person name="Daum C."/>
            <person name="Ezra D."/>
            <person name="Gonzalez J."/>
            <person name="Henrissat B."/>
            <person name="Kuo A."/>
            <person name="Liang C."/>
            <person name="Lipzen A."/>
            <person name="Lutzoni F."/>
            <person name="Magnuson J."/>
            <person name="Mondo S."/>
            <person name="Nolan M."/>
            <person name="Ohm R."/>
            <person name="Pangilinan J."/>
            <person name="Park H.-J."/>
            <person name="Ramirez L."/>
            <person name="Alfaro M."/>
            <person name="Sun H."/>
            <person name="Tritt A."/>
            <person name="Yoshinaga Y."/>
            <person name="Zwiers L.-H."/>
            <person name="Turgeon B."/>
            <person name="Goodwin S."/>
            <person name="Spatafora J."/>
            <person name="Crous P."/>
            <person name="Grigoriev I."/>
        </authorList>
    </citation>
    <scope>NUCLEOTIDE SEQUENCE</scope>
    <source>
        <strain evidence="2">CBS 125425</strain>
    </source>
</reference>
<accession>A0A9P4QWI5</accession>
<sequence>MNAPLTIRNLSPAALVLKGIERFEDPNSQQSRPTAFSFASANTASLSPSTSQLEEHTHTFKQQSIHVRLLPFESCTLTPPGLQEDAGISSTLSSANLRLTIEVSGGERYRIDTNPSYTQKASQKFVPLAQSPSHHLTALFHPSKPIPHLSIHSNDSWDLCKWMSTLPSSLPLSSLSIPGTHNSHTYYRALPSVRCQNVSVKSQLENGIRFLDIRVQPSHATDASKKDLYLVHGAFPISLTGAKYLDPVLKACYDFLEQNPSESVLISLKREGVGSSTDELLSQVLEQHYITPNQDKWYVASKAPYLGDVRGKLVLVRRYTLHEDLKASPEDHGHGLDATQWPHNSTHAMHGPFCVQDFCEVLHPDTIPQKLQYSNEHMIRAAECVAFVPGINTDKTNPVPSGPLYLNYLSASNFFRRSCWPENIAKVVNRGIEEWLCMGHHLEDPLTTPAEPGRTSTDVATEATVRKAKRGDGSTGIVVMDCVGEGGDWDLVKMIIGMNMGVRLKTETETS</sequence>
<dbReference type="GO" id="GO:0008081">
    <property type="term" value="F:phosphoric diester hydrolase activity"/>
    <property type="evidence" value="ECO:0007669"/>
    <property type="project" value="InterPro"/>
</dbReference>
<dbReference type="InterPro" id="IPR000909">
    <property type="entry name" value="PLipase_C_PInositol-sp_X_dom"/>
</dbReference>
<dbReference type="InterPro" id="IPR051057">
    <property type="entry name" value="PI-PLC_domain"/>
</dbReference>
<keyword evidence="3" id="KW-1185">Reference proteome</keyword>
<dbReference type="PANTHER" id="PTHR13593">
    <property type="match status" value="1"/>
</dbReference>
<evidence type="ECO:0000313" key="3">
    <source>
        <dbReference type="Proteomes" id="UP000799444"/>
    </source>
</evidence>
<dbReference type="Pfam" id="PF00388">
    <property type="entry name" value="PI-PLC-X"/>
    <property type="match status" value="1"/>
</dbReference>
<dbReference type="PROSITE" id="PS50007">
    <property type="entry name" value="PIPLC_X_DOMAIN"/>
    <property type="match status" value="1"/>
</dbReference>
<dbReference type="PANTHER" id="PTHR13593:SF113">
    <property type="entry name" value="SI:DKEY-266F7.9"/>
    <property type="match status" value="1"/>
</dbReference>
<dbReference type="GO" id="GO:0006629">
    <property type="term" value="P:lipid metabolic process"/>
    <property type="evidence" value="ECO:0007669"/>
    <property type="project" value="InterPro"/>
</dbReference>
<dbReference type="CDD" id="cd08586">
    <property type="entry name" value="PI-PLCc_BcPLC_like"/>
    <property type="match status" value="1"/>
</dbReference>
<dbReference type="Proteomes" id="UP000799444">
    <property type="component" value="Unassembled WGS sequence"/>
</dbReference>
<dbReference type="EMBL" id="ML996138">
    <property type="protein sequence ID" value="KAF2735228.1"/>
    <property type="molecule type" value="Genomic_DNA"/>
</dbReference>
<dbReference type="Gene3D" id="3.20.20.190">
    <property type="entry name" value="Phosphatidylinositol (PI) phosphodiesterase"/>
    <property type="match status" value="1"/>
</dbReference>
<evidence type="ECO:0000313" key="2">
    <source>
        <dbReference type="EMBL" id="KAF2735228.1"/>
    </source>
</evidence>